<dbReference type="RefSeq" id="WP_184711616.1">
    <property type="nucleotide sequence ID" value="NZ_JACHKZ010000045.1"/>
</dbReference>
<dbReference type="InterPro" id="IPR046022">
    <property type="entry name" value="DUF5979"/>
</dbReference>
<feature type="transmembrane region" description="Helical" evidence="2">
    <location>
        <begin position="646"/>
        <end position="664"/>
    </location>
</feature>
<accession>A0ABR6RL70</accession>
<evidence type="ECO:0000259" key="4">
    <source>
        <dbReference type="Pfam" id="PF19407"/>
    </source>
</evidence>
<reference evidence="5 6" key="1">
    <citation type="submission" date="2020-08" db="EMBL/GenBank/DDBJ databases">
        <title>Functional genomics of gut bacteria from endangered species of beetles.</title>
        <authorList>
            <person name="Carlos-Shanley C."/>
        </authorList>
    </citation>
    <scope>NUCLEOTIDE SEQUENCE [LARGE SCALE GENOMIC DNA]</scope>
    <source>
        <strain evidence="5 6">S00124</strain>
    </source>
</reference>
<evidence type="ECO:0000256" key="1">
    <source>
        <dbReference type="SAM" id="MobiDB-lite"/>
    </source>
</evidence>
<keyword evidence="6" id="KW-1185">Reference proteome</keyword>
<proteinExistence type="predicted"/>
<dbReference type="EMBL" id="JACHKZ010000045">
    <property type="protein sequence ID" value="MBB6579926.1"/>
    <property type="molecule type" value="Genomic_DNA"/>
</dbReference>
<feature type="domain" description="DUF5979" evidence="4">
    <location>
        <begin position="9"/>
        <end position="84"/>
    </location>
</feature>
<feature type="region of interest" description="Disordered" evidence="1">
    <location>
        <begin position="455"/>
        <end position="477"/>
    </location>
</feature>
<evidence type="ECO:0008006" key="7">
    <source>
        <dbReference type="Google" id="ProtNLM"/>
    </source>
</evidence>
<feature type="domain" description="DUF11" evidence="3">
    <location>
        <begin position="503"/>
        <end position="612"/>
    </location>
</feature>
<feature type="compositionally biased region" description="Polar residues" evidence="1">
    <location>
        <begin position="456"/>
        <end position="472"/>
    </location>
</feature>
<evidence type="ECO:0000313" key="6">
    <source>
        <dbReference type="Proteomes" id="UP000562492"/>
    </source>
</evidence>
<organism evidence="5 6">
    <name type="scientific">Comamonas odontotermitis</name>
    <dbReference type="NCBI Taxonomy" id="379895"/>
    <lineage>
        <taxon>Bacteria</taxon>
        <taxon>Pseudomonadati</taxon>
        <taxon>Pseudomonadota</taxon>
        <taxon>Betaproteobacteria</taxon>
        <taxon>Burkholderiales</taxon>
        <taxon>Comamonadaceae</taxon>
        <taxon>Comamonas</taxon>
    </lineage>
</organism>
<feature type="domain" description="DUF5979" evidence="4">
    <location>
        <begin position="104"/>
        <end position="185"/>
    </location>
</feature>
<evidence type="ECO:0000256" key="2">
    <source>
        <dbReference type="SAM" id="Phobius"/>
    </source>
</evidence>
<feature type="domain" description="DUF5979" evidence="4">
    <location>
        <begin position="301"/>
        <end position="393"/>
    </location>
</feature>
<name>A0ABR6RL70_9BURK</name>
<protein>
    <recommendedName>
        <fullName evidence="7">DUF11 domain-containing protein</fullName>
    </recommendedName>
</protein>
<keyword evidence="2" id="KW-0812">Transmembrane</keyword>
<dbReference type="Pfam" id="PF19407">
    <property type="entry name" value="DUF5979"/>
    <property type="match status" value="5"/>
</dbReference>
<comment type="caution">
    <text evidence="5">The sequence shown here is derived from an EMBL/GenBank/DDBJ whole genome shotgun (WGS) entry which is preliminary data.</text>
</comment>
<dbReference type="Proteomes" id="UP000562492">
    <property type="component" value="Unassembled WGS sequence"/>
</dbReference>
<dbReference type="Pfam" id="PF01345">
    <property type="entry name" value="DUF11"/>
    <property type="match status" value="1"/>
</dbReference>
<evidence type="ECO:0000259" key="3">
    <source>
        <dbReference type="Pfam" id="PF01345"/>
    </source>
</evidence>
<evidence type="ECO:0000313" key="5">
    <source>
        <dbReference type="EMBL" id="MBB6579926.1"/>
    </source>
</evidence>
<keyword evidence="2" id="KW-0472">Membrane</keyword>
<sequence length="667" mass="65396">MQQSRAPATGAPGNYGFTLTCDTGTYTGTLTVPANGTTASGSVNVPVGANCTSLVTTEPTAPANYSWSPETATLTPGPITSASTAEITDPLNLNQVALPIRLNVTGAPATGAPGNYGFTLTCDTGTYTGTLTVPANGTTASGSVNVPVGANCTSLVTTEPTAPANYSWSPETATLTPGPITSASTAEITDPLNRNQISVPVTVTVTGAPATGAPGSYPFTLVCDGTSYTGSVTLTGTSTTGTGSINVPEGANCTTLTETGKPTAPTSYTWGPVTATPPVGPIAPGATASITNPLTRGQIPVTITVNVTGAPATGAPGSYPFTLVCDGTSYTGSVTLTGTSTTGTGTVNVPEGANCTTLTETSKPTAPTSHTWGPETATPPVGPIAPGATASITNPLTRGQIPVTITVNVAGAPAAGAPGSYPFTLVCDTGTYTGSVTLTGTATTGSATVDVPEGANCTTLTEGSKPTAPTSYTWAPETTTPPAGPIATGSSGTINNQLNAPSLTVSITPDKTVVVPGSSVTYAVNVGNGGPINSDPDTKIVISVPAGEQVTSAVPGNGWVCSPTTGTGPFDITCVKAAGVPAGAANEPVVTLVVTKTTTAAITNTAKVTSGDAACVSTPAAARCEASATVTSAAPREPAPVPANSLAMLLLAGLGLIGLAFARIKRS</sequence>
<feature type="domain" description="DUF5979" evidence="4">
    <location>
        <begin position="201"/>
        <end position="291"/>
    </location>
</feature>
<keyword evidence="2" id="KW-1133">Transmembrane helix</keyword>
<feature type="domain" description="DUF5979" evidence="4">
    <location>
        <begin position="403"/>
        <end position="486"/>
    </location>
</feature>
<gene>
    <name evidence="5" type="ORF">HNP33_004050</name>
</gene>
<dbReference type="InterPro" id="IPR001434">
    <property type="entry name" value="OmcB-like_DUF11"/>
</dbReference>